<dbReference type="KEGG" id="mech:Q9L42_011195"/>
<proteinExistence type="predicted"/>
<dbReference type="Pfam" id="PF13466">
    <property type="entry name" value="STAS_2"/>
    <property type="match status" value="1"/>
</dbReference>
<dbReference type="SUPFAM" id="SSF52091">
    <property type="entry name" value="SpoIIaa-like"/>
    <property type="match status" value="1"/>
</dbReference>
<protein>
    <submittedName>
        <fullName evidence="2">STAS domain-containing protein</fullName>
    </submittedName>
</protein>
<reference evidence="2 3" key="1">
    <citation type="journal article" date="2024" name="Microbiology">
        <title>Methylomarinum rosea sp. nov., a novel halophilic methanotrophic bacterium from the hypersaline Lake Elton.</title>
        <authorList>
            <person name="Suleimanov R.Z."/>
            <person name="Oshkin I.Y."/>
            <person name="Danilova O.V."/>
            <person name="Suzina N.E."/>
            <person name="Dedysh S.N."/>
        </authorList>
    </citation>
    <scope>NUCLEOTIDE SEQUENCE [LARGE SCALE GENOMIC DNA]</scope>
    <source>
        <strain evidence="2 3">Ch1-1</strain>
    </source>
</reference>
<dbReference type="PANTHER" id="PTHR35849:SF2">
    <property type="entry name" value="BLR2341 PROTEIN"/>
    <property type="match status" value="1"/>
</dbReference>
<sequence>MAEKQQHGLIGYDPLAWLEQQENQVEAPPVEGPGDDAHIFAEAENEAEAMAVRQVDGEDDTGAYSEQAALLLDSTLTIAHVAALHQDMIARLDSREKIEIDASRVNSIDTAVMQLLIVLKISALKAGKEVVIDFPSENFIEAAELLGLAEMLDVDQAAAGFF</sequence>
<dbReference type="Proteomes" id="UP001225378">
    <property type="component" value="Chromosome"/>
</dbReference>
<dbReference type="AlphaFoldDB" id="A0AAU7NPQ0"/>
<dbReference type="InterPro" id="IPR002645">
    <property type="entry name" value="STAS_dom"/>
</dbReference>
<dbReference type="PROSITE" id="PS50801">
    <property type="entry name" value="STAS"/>
    <property type="match status" value="1"/>
</dbReference>
<dbReference type="InterPro" id="IPR052746">
    <property type="entry name" value="MlaB_ABC_Transporter"/>
</dbReference>
<feature type="domain" description="STAS" evidence="1">
    <location>
        <begin position="70"/>
        <end position="162"/>
    </location>
</feature>
<dbReference type="Gene3D" id="3.30.750.24">
    <property type="entry name" value="STAS domain"/>
    <property type="match status" value="1"/>
</dbReference>
<name>A0AAU7NPQ0_9GAMM</name>
<gene>
    <name evidence="2" type="ORF">Q9L42_011195</name>
</gene>
<organism evidence="2 3">
    <name type="scientific">Methylomarinum roseum</name>
    <dbReference type="NCBI Taxonomy" id="3067653"/>
    <lineage>
        <taxon>Bacteria</taxon>
        <taxon>Pseudomonadati</taxon>
        <taxon>Pseudomonadota</taxon>
        <taxon>Gammaproteobacteria</taxon>
        <taxon>Methylococcales</taxon>
        <taxon>Methylococcaceae</taxon>
        <taxon>Methylomarinum</taxon>
    </lineage>
</organism>
<keyword evidence="3" id="KW-1185">Reference proteome</keyword>
<dbReference type="InterPro" id="IPR058548">
    <property type="entry name" value="MlaB-like_STAS"/>
</dbReference>
<dbReference type="PANTHER" id="PTHR35849">
    <property type="entry name" value="BLR2341 PROTEIN"/>
    <property type="match status" value="1"/>
</dbReference>
<evidence type="ECO:0000259" key="1">
    <source>
        <dbReference type="PROSITE" id="PS50801"/>
    </source>
</evidence>
<dbReference type="RefSeq" id="WP_349431091.1">
    <property type="nucleotide sequence ID" value="NZ_CP157743.1"/>
</dbReference>
<dbReference type="EMBL" id="CP157743">
    <property type="protein sequence ID" value="XBS18942.1"/>
    <property type="molecule type" value="Genomic_DNA"/>
</dbReference>
<evidence type="ECO:0000313" key="3">
    <source>
        <dbReference type="Proteomes" id="UP001225378"/>
    </source>
</evidence>
<evidence type="ECO:0000313" key="2">
    <source>
        <dbReference type="EMBL" id="XBS18942.1"/>
    </source>
</evidence>
<dbReference type="InterPro" id="IPR036513">
    <property type="entry name" value="STAS_dom_sf"/>
</dbReference>
<accession>A0AAU7NPQ0</accession>